<organism evidence="1 2">
    <name type="scientific">Vallitalea maricola</name>
    <dbReference type="NCBI Taxonomy" id="3074433"/>
    <lineage>
        <taxon>Bacteria</taxon>
        <taxon>Bacillati</taxon>
        <taxon>Bacillota</taxon>
        <taxon>Clostridia</taxon>
        <taxon>Lachnospirales</taxon>
        <taxon>Vallitaleaceae</taxon>
        <taxon>Vallitalea</taxon>
    </lineage>
</organism>
<sequence>MQKTMGDMAKFLKQLIPVNIPERYTINSMFRNISDEEDIRNGVLAFRDFLYRFCDCLISDNTICDVPKKGKKKFSDETTLTVEFPFLNNIKSILINIGQHGILSEKGDSLLVNGWELLSVKRSLNKNSTAKISVPQMIKSMRFLTECGIDFDGIDLSMKKTDISKIEAVEITYPDYPIMLTGWKVLGIAQNELSSRKNDDILLRCDC</sequence>
<evidence type="ECO:0000313" key="2">
    <source>
        <dbReference type="Proteomes" id="UP001374599"/>
    </source>
</evidence>
<gene>
    <name evidence="1" type="ORF">AN2V17_13130</name>
</gene>
<comment type="caution">
    <text evidence="1">The sequence shown here is derived from an EMBL/GenBank/DDBJ whole genome shotgun (WGS) entry which is preliminary data.</text>
</comment>
<protein>
    <submittedName>
        <fullName evidence="1">Uncharacterized protein</fullName>
    </submittedName>
</protein>
<dbReference type="Proteomes" id="UP001374599">
    <property type="component" value="Unassembled WGS sequence"/>
</dbReference>
<proteinExistence type="predicted"/>
<reference evidence="1" key="1">
    <citation type="submission" date="2023-09" db="EMBL/GenBank/DDBJ databases">
        <title>Vallitalea sediminicola and Vallitalea maricola sp. nov., anaerobic bacteria isolated from marine sediment.</title>
        <authorList>
            <person name="Hirano S."/>
            <person name="Maeda A."/>
            <person name="Terahara T."/>
            <person name="Mori K."/>
            <person name="Hamada M."/>
            <person name="Matsumoto R."/>
            <person name="Kobayashi T."/>
        </authorList>
    </citation>
    <scope>NUCLEOTIDE SEQUENCE</scope>
    <source>
        <strain evidence="1">AN17-2</strain>
    </source>
</reference>
<evidence type="ECO:0000313" key="1">
    <source>
        <dbReference type="EMBL" id="GMQ62082.1"/>
    </source>
</evidence>
<dbReference type="EMBL" id="BTPU01000020">
    <property type="protein sequence ID" value="GMQ62082.1"/>
    <property type="molecule type" value="Genomic_DNA"/>
</dbReference>
<name>A0ACB5UGK3_9FIRM</name>
<accession>A0ACB5UGK3</accession>
<keyword evidence="2" id="KW-1185">Reference proteome</keyword>